<comment type="caution">
    <text evidence="1">The sequence shown here is derived from an EMBL/GenBank/DDBJ whole genome shotgun (WGS) entry which is preliminary data.</text>
</comment>
<keyword evidence="2" id="KW-1185">Reference proteome</keyword>
<dbReference type="PANTHER" id="PTHR35396">
    <property type="entry name" value="SMALL SECRETED PROTEIN"/>
    <property type="match status" value="1"/>
</dbReference>
<protein>
    <submittedName>
        <fullName evidence="1">Small secreted protein</fullName>
    </submittedName>
</protein>
<proteinExistence type="predicted"/>
<dbReference type="EMBL" id="WWBZ02000033">
    <property type="protein sequence ID" value="KAF4306654.1"/>
    <property type="molecule type" value="Genomic_DNA"/>
</dbReference>
<dbReference type="PANTHER" id="PTHR35396:SF1">
    <property type="entry name" value="SMALL SECRETED PROTEIN"/>
    <property type="match status" value="1"/>
</dbReference>
<name>A0A8H4N0W8_9PEZI</name>
<dbReference type="AlphaFoldDB" id="A0A8H4N0W8"/>
<evidence type="ECO:0000313" key="1">
    <source>
        <dbReference type="EMBL" id="KAF4306654.1"/>
    </source>
</evidence>
<evidence type="ECO:0000313" key="2">
    <source>
        <dbReference type="Proteomes" id="UP000572817"/>
    </source>
</evidence>
<sequence length="431" mass="44461">MIKFAQIHLVPALFGALSIHTIVTCRKDHIRQQLAENKSRQCLLALSEESKPGDIIQLAECSKNTRVAKAPQYFAIFVLTTDNDKDTIAKGGPYGRCFAFACGFDQNQKVTWIKDESAVSFFWDSDTSGNLHYVDASNCIKDPNYGTCGCELSGSGTFCRGHQDCPVTNNGGLPCGKPTFRRCGYELDGYGVGLWNTDPCDKTPPANPVGTCWEKDFDRQQQPLHTWDAHICVPGSNQLQAEGSLGQAQGLVAAAAAIDATQQCPPKVNCPPAGSQSVLGGTGQLFGPQNNNQLYTRQNTGVGGFGLGGSLLQGTGGLSQSLASSGLNQLLNNCGANKGAGGGGGTGSSLYGLNSGVDANQLAGANLQSVGNVGGGSVLRNVVDNSLAGSGAVSGDITPAGFTPGQCPGSVGPPRGAGTVQNVLGGNTGQS</sequence>
<organism evidence="1 2">
    <name type="scientific">Botryosphaeria dothidea</name>
    <dbReference type="NCBI Taxonomy" id="55169"/>
    <lineage>
        <taxon>Eukaryota</taxon>
        <taxon>Fungi</taxon>
        <taxon>Dikarya</taxon>
        <taxon>Ascomycota</taxon>
        <taxon>Pezizomycotina</taxon>
        <taxon>Dothideomycetes</taxon>
        <taxon>Dothideomycetes incertae sedis</taxon>
        <taxon>Botryosphaeriales</taxon>
        <taxon>Botryosphaeriaceae</taxon>
        <taxon>Botryosphaeria</taxon>
    </lineage>
</organism>
<reference evidence="1" key="1">
    <citation type="submission" date="2020-04" db="EMBL/GenBank/DDBJ databases">
        <title>Genome Assembly and Annotation of Botryosphaeria dothidea sdau 11-99, a Latent Pathogen of Apple Fruit Ring Rot in China.</title>
        <authorList>
            <person name="Yu C."/>
            <person name="Diao Y."/>
            <person name="Lu Q."/>
            <person name="Zhao J."/>
            <person name="Cui S."/>
            <person name="Peng C."/>
            <person name="He B."/>
            <person name="Liu H."/>
        </authorList>
    </citation>
    <scope>NUCLEOTIDE SEQUENCE [LARGE SCALE GENOMIC DNA]</scope>
    <source>
        <strain evidence="1">Sdau11-99</strain>
    </source>
</reference>
<accession>A0A8H4N0W8</accession>
<dbReference type="Proteomes" id="UP000572817">
    <property type="component" value="Unassembled WGS sequence"/>
</dbReference>
<dbReference type="OrthoDB" id="5121955at2759"/>
<gene>
    <name evidence="1" type="ORF">GTA08_BOTSDO04871</name>
</gene>